<dbReference type="SUPFAM" id="SSF52172">
    <property type="entry name" value="CheY-like"/>
    <property type="match status" value="1"/>
</dbReference>
<dbReference type="Proteomes" id="UP000019140">
    <property type="component" value="Unassembled WGS sequence"/>
</dbReference>
<dbReference type="PRINTS" id="PR00344">
    <property type="entry name" value="BCTRLSENSOR"/>
</dbReference>
<evidence type="ECO:0000256" key="3">
    <source>
        <dbReference type="ARBA" id="ARBA00022553"/>
    </source>
</evidence>
<keyword evidence="15" id="KW-1185">Reference proteome</keyword>
<dbReference type="InterPro" id="IPR001610">
    <property type="entry name" value="PAC"/>
</dbReference>
<dbReference type="SMART" id="SM00448">
    <property type="entry name" value="REC"/>
    <property type="match status" value="1"/>
</dbReference>
<evidence type="ECO:0000259" key="12">
    <source>
        <dbReference type="PROSITE" id="PS50112"/>
    </source>
</evidence>
<dbReference type="GO" id="GO:0005524">
    <property type="term" value="F:ATP binding"/>
    <property type="evidence" value="ECO:0007669"/>
    <property type="project" value="UniProtKB-KW"/>
</dbReference>
<evidence type="ECO:0000256" key="4">
    <source>
        <dbReference type="ARBA" id="ARBA00022679"/>
    </source>
</evidence>
<dbReference type="EMBL" id="AZHX01001875">
    <property type="protein sequence ID" value="ETW99104.1"/>
    <property type="molecule type" value="Genomic_DNA"/>
</dbReference>
<dbReference type="InterPro" id="IPR004358">
    <property type="entry name" value="Sig_transdc_His_kin-like_C"/>
</dbReference>
<dbReference type="CDD" id="cd00082">
    <property type="entry name" value="HisKA"/>
    <property type="match status" value="1"/>
</dbReference>
<feature type="domain" description="PAS" evidence="12">
    <location>
        <begin position="447"/>
        <end position="490"/>
    </location>
</feature>
<dbReference type="AlphaFoldDB" id="W4LMG3"/>
<dbReference type="Pfam" id="PF02518">
    <property type="entry name" value="HATPase_c"/>
    <property type="match status" value="1"/>
</dbReference>
<keyword evidence="6" id="KW-0418">Kinase</keyword>
<sequence length="796" mass="88104">MEKKARILVLDDELGPREALRMVLKSHYEVITTGTGSEALDVVRREPPDLAFLDIQMREMNGLEVLKAIKSIDTNIEVIMMTAYASLETAREAMSHGVSEYLIKPFSKSEIEQAVNKALARREANTGQQKEVRTLLEQMRTLTDTSAQGASYLDFIQNATGLIEQSIPALQATAAVLYVASGQDKLLCEIISGRERHRGFAEEAWCKALITVMAGGRPARLTSDASEFLLRDMVQHIESMGYEGGVLLPILAGQEALGLLAFFYETVAAIPSQWLEQGQTFRNLLALAIRAHQRYQDSQQEASQQAQRAAQLSIVREIARVIMDKLDLQDMLLAIGEQLQAGLGYTGFHVWLQDKDSDGCQYVYGNGTKPAWQPEYLGELHELQEQEVGQVVGPLVLDGRNIGAISLARDSRQGRLAEFEVELIRMVLEYLSMAVKNSQLYGEIKETKGYLENLINSAGDAIITVNTDGMITSWNAAAERIFCLPYEEAVCHHLSKLYPGAQHRIPWLVDVMSDCQIKHFETRLQQQDGSPIDCSLTLSPLFGVHDEVVGVSAIIKDVTQDKKLREQLMQSEKLSALGEMAAGVAHNFKNILGTILGYTEHLLEAPDDQAEVREGLMIIEKAARDATQVVQRIQTYARGSSDADDFEPTDLRQLVKETVDVTRPIWKEQAQQQGKVIDVNLELDDIPLVRGRAAEIREVVTNLIINAVDAMVQGGSLTLSTYEEDAYACIRVTDTGPGMTEEVQRRVFDPFFTTKGNKGTGLGLSVSHTQLKGHSGHITMESELGAGTSFTIKLPI</sequence>
<dbReference type="CDD" id="cd17536">
    <property type="entry name" value="REC_YesN-like"/>
    <property type="match status" value="1"/>
</dbReference>
<feature type="modified residue" description="4-aspartylphosphate" evidence="9">
    <location>
        <position position="54"/>
    </location>
</feature>
<dbReference type="SMART" id="SM00086">
    <property type="entry name" value="PAC"/>
    <property type="match status" value="1"/>
</dbReference>
<dbReference type="EC" id="2.7.13.3" evidence="2"/>
<evidence type="ECO:0000256" key="2">
    <source>
        <dbReference type="ARBA" id="ARBA00012438"/>
    </source>
</evidence>
<dbReference type="InterPro" id="IPR000014">
    <property type="entry name" value="PAS"/>
</dbReference>
<dbReference type="InterPro" id="IPR036097">
    <property type="entry name" value="HisK_dim/P_sf"/>
</dbReference>
<dbReference type="Pfam" id="PF00512">
    <property type="entry name" value="HisKA"/>
    <property type="match status" value="1"/>
</dbReference>
<feature type="domain" description="Response regulatory" evidence="11">
    <location>
        <begin position="6"/>
        <end position="119"/>
    </location>
</feature>
<proteinExistence type="predicted"/>
<dbReference type="PANTHER" id="PTHR43065:SF42">
    <property type="entry name" value="TWO-COMPONENT SENSOR PPRA"/>
    <property type="match status" value="1"/>
</dbReference>
<name>W4LMG3_9BACT</name>
<evidence type="ECO:0000313" key="14">
    <source>
        <dbReference type="EMBL" id="ETW99104.1"/>
    </source>
</evidence>
<dbReference type="SMART" id="SM00388">
    <property type="entry name" value="HisKA"/>
    <property type="match status" value="1"/>
</dbReference>
<dbReference type="InterPro" id="IPR011006">
    <property type="entry name" value="CheY-like_superfamily"/>
</dbReference>
<evidence type="ECO:0000256" key="5">
    <source>
        <dbReference type="ARBA" id="ARBA00022741"/>
    </source>
</evidence>
<accession>W4LMG3</accession>
<evidence type="ECO:0000313" key="15">
    <source>
        <dbReference type="Proteomes" id="UP000019140"/>
    </source>
</evidence>
<reference evidence="14 15" key="1">
    <citation type="journal article" date="2014" name="Nature">
        <title>An environmental bacterial taxon with a large and distinct metabolic repertoire.</title>
        <authorList>
            <person name="Wilson M.C."/>
            <person name="Mori T."/>
            <person name="Ruckert C."/>
            <person name="Uria A.R."/>
            <person name="Helf M.J."/>
            <person name="Takada K."/>
            <person name="Gernert C."/>
            <person name="Steffens U.A."/>
            <person name="Heycke N."/>
            <person name="Schmitt S."/>
            <person name="Rinke C."/>
            <person name="Helfrich E.J."/>
            <person name="Brachmann A.O."/>
            <person name="Gurgui C."/>
            <person name="Wakimoto T."/>
            <person name="Kracht M."/>
            <person name="Crusemann M."/>
            <person name="Hentschel U."/>
            <person name="Abe I."/>
            <person name="Matsunaga S."/>
            <person name="Kalinowski J."/>
            <person name="Takeyama H."/>
            <person name="Piel J."/>
        </authorList>
    </citation>
    <scope>NUCLEOTIDE SEQUENCE [LARGE SCALE GENOMIC DNA]</scope>
    <source>
        <strain evidence="15">TSY2</strain>
    </source>
</reference>
<dbReference type="Gene3D" id="3.30.450.40">
    <property type="match status" value="2"/>
</dbReference>
<dbReference type="InterPro" id="IPR003594">
    <property type="entry name" value="HATPase_dom"/>
</dbReference>
<keyword evidence="3 9" id="KW-0597">Phosphoprotein</keyword>
<dbReference type="SMART" id="SM00387">
    <property type="entry name" value="HATPase_c"/>
    <property type="match status" value="1"/>
</dbReference>
<dbReference type="InterPro" id="IPR035965">
    <property type="entry name" value="PAS-like_dom_sf"/>
</dbReference>
<dbReference type="PANTHER" id="PTHR43065">
    <property type="entry name" value="SENSOR HISTIDINE KINASE"/>
    <property type="match status" value="1"/>
</dbReference>
<dbReference type="NCBIfam" id="TIGR00229">
    <property type="entry name" value="sensory_box"/>
    <property type="match status" value="1"/>
</dbReference>
<dbReference type="Gene3D" id="3.30.450.20">
    <property type="entry name" value="PAS domain"/>
    <property type="match status" value="1"/>
</dbReference>
<dbReference type="PROSITE" id="PS50113">
    <property type="entry name" value="PAC"/>
    <property type="match status" value="1"/>
</dbReference>
<dbReference type="Gene3D" id="3.30.565.10">
    <property type="entry name" value="Histidine kinase-like ATPase, C-terminal domain"/>
    <property type="match status" value="1"/>
</dbReference>
<dbReference type="GO" id="GO:0006355">
    <property type="term" value="P:regulation of DNA-templated transcription"/>
    <property type="evidence" value="ECO:0007669"/>
    <property type="project" value="InterPro"/>
</dbReference>
<dbReference type="SUPFAM" id="SSF55874">
    <property type="entry name" value="ATPase domain of HSP90 chaperone/DNA topoisomerase II/histidine kinase"/>
    <property type="match status" value="1"/>
</dbReference>
<comment type="catalytic activity">
    <reaction evidence="1">
        <text>ATP + protein L-histidine = ADP + protein N-phospho-L-histidine.</text>
        <dbReference type="EC" id="2.7.13.3"/>
    </reaction>
</comment>
<organism evidence="14 15">
    <name type="scientific">Candidatus Entotheonella gemina</name>
    <dbReference type="NCBI Taxonomy" id="1429439"/>
    <lineage>
        <taxon>Bacteria</taxon>
        <taxon>Pseudomonadati</taxon>
        <taxon>Nitrospinota/Tectimicrobiota group</taxon>
        <taxon>Candidatus Tectimicrobiota</taxon>
        <taxon>Candidatus Entotheonellia</taxon>
        <taxon>Candidatus Entotheonellales</taxon>
        <taxon>Candidatus Entotheonellaceae</taxon>
        <taxon>Candidatus Entotheonella</taxon>
    </lineage>
</organism>
<evidence type="ECO:0000259" key="10">
    <source>
        <dbReference type="PROSITE" id="PS50109"/>
    </source>
</evidence>
<dbReference type="GO" id="GO:0000155">
    <property type="term" value="F:phosphorelay sensor kinase activity"/>
    <property type="evidence" value="ECO:0007669"/>
    <property type="project" value="InterPro"/>
</dbReference>
<evidence type="ECO:0000256" key="9">
    <source>
        <dbReference type="PROSITE-ProRule" id="PRU00169"/>
    </source>
</evidence>
<keyword evidence="8" id="KW-0902">Two-component regulatory system</keyword>
<dbReference type="InterPro" id="IPR036890">
    <property type="entry name" value="HATPase_C_sf"/>
</dbReference>
<dbReference type="PROSITE" id="PS50110">
    <property type="entry name" value="RESPONSE_REGULATORY"/>
    <property type="match status" value="1"/>
</dbReference>
<keyword evidence="7" id="KW-0067">ATP-binding</keyword>
<evidence type="ECO:0000259" key="13">
    <source>
        <dbReference type="PROSITE" id="PS50113"/>
    </source>
</evidence>
<keyword evidence="4" id="KW-0808">Transferase</keyword>
<comment type="caution">
    <text evidence="14">The sequence shown here is derived from an EMBL/GenBank/DDBJ whole genome shotgun (WGS) entry which is preliminary data.</text>
</comment>
<dbReference type="PROSITE" id="PS50112">
    <property type="entry name" value="PAS"/>
    <property type="match status" value="1"/>
</dbReference>
<evidence type="ECO:0000256" key="8">
    <source>
        <dbReference type="ARBA" id="ARBA00023012"/>
    </source>
</evidence>
<dbReference type="SUPFAM" id="SSF55781">
    <property type="entry name" value="GAF domain-like"/>
    <property type="match status" value="2"/>
</dbReference>
<dbReference type="Pfam" id="PF00989">
    <property type="entry name" value="PAS"/>
    <property type="match status" value="1"/>
</dbReference>
<dbReference type="InterPro" id="IPR000700">
    <property type="entry name" value="PAS-assoc_C"/>
</dbReference>
<dbReference type="SUPFAM" id="SSF47384">
    <property type="entry name" value="Homodimeric domain of signal transducing histidine kinase"/>
    <property type="match status" value="1"/>
</dbReference>
<feature type="domain" description="PAC" evidence="13">
    <location>
        <begin position="518"/>
        <end position="570"/>
    </location>
</feature>
<evidence type="ECO:0000256" key="6">
    <source>
        <dbReference type="ARBA" id="ARBA00022777"/>
    </source>
</evidence>
<dbReference type="InterPro" id="IPR001789">
    <property type="entry name" value="Sig_transdc_resp-reg_receiver"/>
</dbReference>
<gene>
    <name evidence="14" type="ORF">ETSY2_41610</name>
</gene>
<dbReference type="SUPFAM" id="SSF55785">
    <property type="entry name" value="PYP-like sensor domain (PAS domain)"/>
    <property type="match status" value="1"/>
</dbReference>
<keyword evidence="5" id="KW-0547">Nucleotide-binding</keyword>
<evidence type="ECO:0000256" key="7">
    <source>
        <dbReference type="ARBA" id="ARBA00022840"/>
    </source>
</evidence>
<dbReference type="PROSITE" id="PS50109">
    <property type="entry name" value="HIS_KIN"/>
    <property type="match status" value="1"/>
</dbReference>
<dbReference type="InterPro" id="IPR003661">
    <property type="entry name" value="HisK_dim/P_dom"/>
</dbReference>
<feature type="domain" description="Histidine kinase" evidence="10">
    <location>
        <begin position="583"/>
        <end position="796"/>
    </location>
</feature>
<dbReference type="SMART" id="SM00091">
    <property type="entry name" value="PAS"/>
    <property type="match status" value="1"/>
</dbReference>
<dbReference type="Pfam" id="PF00072">
    <property type="entry name" value="Response_reg"/>
    <property type="match status" value="1"/>
</dbReference>
<dbReference type="HOGENOM" id="CLU_352921_0_0_7"/>
<dbReference type="InterPro" id="IPR013767">
    <property type="entry name" value="PAS_fold"/>
</dbReference>
<dbReference type="InterPro" id="IPR029016">
    <property type="entry name" value="GAF-like_dom_sf"/>
</dbReference>
<evidence type="ECO:0000256" key="1">
    <source>
        <dbReference type="ARBA" id="ARBA00000085"/>
    </source>
</evidence>
<evidence type="ECO:0000259" key="11">
    <source>
        <dbReference type="PROSITE" id="PS50110"/>
    </source>
</evidence>
<dbReference type="CDD" id="cd00130">
    <property type="entry name" value="PAS"/>
    <property type="match status" value="1"/>
</dbReference>
<dbReference type="Gene3D" id="3.40.50.2300">
    <property type="match status" value="1"/>
</dbReference>
<dbReference type="Gene3D" id="1.10.287.130">
    <property type="match status" value="1"/>
</dbReference>
<protein>
    <recommendedName>
        <fullName evidence="2">histidine kinase</fullName>
        <ecNumber evidence="2">2.7.13.3</ecNumber>
    </recommendedName>
</protein>
<dbReference type="InterPro" id="IPR005467">
    <property type="entry name" value="His_kinase_dom"/>
</dbReference>